<dbReference type="Proteomes" id="UP000294225">
    <property type="component" value="Unassembled WGS sequence"/>
</dbReference>
<dbReference type="InterPro" id="IPR003673">
    <property type="entry name" value="CoA-Trfase_fam_III"/>
</dbReference>
<dbReference type="InterPro" id="IPR044855">
    <property type="entry name" value="CoA-Trfase_III_dom3_sf"/>
</dbReference>
<dbReference type="Gene3D" id="3.40.50.10540">
    <property type="entry name" value="Crotonobetainyl-coa:carnitine coa-transferase, domain 1"/>
    <property type="match status" value="1"/>
</dbReference>
<dbReference type="GO" id="GO:0008410">
    <property type="term" value="F:CoA-transferase activity"/>
    <property type="evidence" value="ECO:0007669"/>
    <property type="project" value="TreeGrafter"/>
</dbReference>
<evidence type="ECO:0000313" key="2">
    <source>
        <dbReference type="EMBL" id="TCC31033.1"/>
    </source>
</evidence>
<dbReference type="InterPro" id="IPR023606">
    <property type="entry name" value="CoA-Trfase_III_dom_1_sf"/>
</dbReference>
<dbReference type="PANTHER" id="PTHR48207">
    <property type="entry name" value="SUCCINATE--HYDROXYMETHYLGLUTARATE COA-TRANSFERASE"/>
    <property type="match status" value="1"/>
</dbReference>
<dbReference type="Gene3D" id="3.30.1540.10">
    <property type="entry name" value="formyl-coa transferase, domain 3"/>
    <property type="match status" value="1"/>
</dbReference>
<evidence type="ECO:0000313" key="3">
    <source>
        <dbReference type="Proteomes" id="UP000294225"/>
    </source>
</evidence>
<dbReference type="AlphaFoldDB" id="A0A4R0ICZ8"/>
<evidence type="ECO:0000256" key="1">
    <source>
        <dbReference type="ARBA" id="ARBA00022679"/>
    </source>
</evidence>
<dbReference type="InterPro" id="IPR050483">
    <property type="entry name" value="CoA-transferase_III_domain"/>
</dbReference>
<gene>
    <name evidence="2" type="ORF">E0H92_38765</name>
</gene>
<organism evidence="2 3">
    <name type="scientific">Kribbella speibonae</name>
    <dbReference type="NCBI Taxonomy" id="1572660"/>
    <lineage>
        <taxon>Bacteria</taxon>
        <taxon>Bacillati</taxon>
        <taxon>Actinomycetota</taxon>
        <taxon>Actinomycetes</taxon>
        <taxon>Propionibacteriales</taxon>
        <taxon>Kribbellaceae</taxon>
        <taxon>Kribbella</taxon>
    </lineage>
</organism>
<keyword evidence="1 2" id="KW-0808">Transferase</keyword>
<reference evidence="2 3" key="1">
    <citation type="submission" date="2019-02" db="EMBL/GenBank/DDBJ databases">
        <title>Kribbella capetownensis sp. nov. and Kribbella speibonae sp. nov., isolated from soil.</title>
        <authorList>
            <person name="Curtis S.M."/>
            <person name="Norton I."/>
            <person name="Everest G.J."/>
            <person name="Meyers P.R."/>
        </authorList>
    </citation>
    <scope>NUCLEOTIDE SEQUENCE [LARGE SCALE GENOMIC DNA]</scope>
    <source>
        <strain evidence="2 3">YM55</strain>
    </source>
</reference>
<dbReference type="SUPFAM" id="SSF89796">
    <property type="entry name" value="CoA-transferase family III (CaiB/BaiF)"/>
    <property type="match status" value="1"/>
</dbReference>
<proteinExistence type="predicted"/>
<dbReference type="Pfam" id="PF02515">
    <property type="entry name" value="CoA_transf_3"/>
    <property type="match status" value="1"/>
</dbReference>
<dbReference type="EMBL" id="SJKC01000007">
    <property type="protein sequence ID" value="TCC31033.1"/>
    <property type="molecule type" value="Genomic_DNA"/>
</dbReference>
<name>A0A4R0ICZ8_9ACTN</name>
<dbReference type="PANTHER" id="PTHR48207:SF3">
    <property type="entry name" value="SUCCINATE--HYDROXYMETHYLGLUTARATE COA-TRANSFERASE"/>
    <property type="match status" value="1"/>
</dbReference>
<comment type="caution">
    <text evidence="2">The sequence shown here is derived from an EMBL/GenBank/DDBJ whole genome shotgun (WGS) entry which is preliminary data.</text>
</comment>
<sequence>MGGRVKGPLSGLLVADFSRILAGPYATMLLADLGADVVKVESPGGDDTRSWQPPVRDGVSTYYLAVNRNKRSIALDLKDPSDLAAAQELARRADVLLENFRPGGLARFGLDYATVAEGNPRLIYASISGFGSGPGGAELPGYDLIVQAISGLMSLTGDPSGEPYRAGISVFDVMAGLHATIGVLSALNLRHETGRGQHVEVNLLSSALSGLVNQSSAYVAGGVVPLRMGNSHPSLFPYEPLPCADGELIITAGNNGQFRKLVEVLGVPELADDPRFDRNEKRTAHRDELRPLLVARLTTRTKLEWFRDIIAAGVPCGPINTVDGGVAFAEDIGLDPVVTVGGIPTVRNPITFSGSAASYRLPPPALDEHGDELRKWLTE</sequence>
<accession>A0A4R0ICZ8</accession>
<protein>
    <submittedName>
        <fullName evidence="2">CoA transferase</fullName>
    </submittedName>
</protein>